<evidence type="ECO:0000313" key="3">
    <source>
        <dbReference type="Proteomes" id="UP001595778"/>
    </source>
</evidence>
<comment type="caution">
    <text evidence="2">The sequence shown here is derived from an EMBL/GenBank/DDBJ whole genome shotgun (WGS) entry which is preliminary data.</text>
</comment>
<dbReference type="EMBL" id="JBHSDQ010000013">
    <property type="protein sequence ID" value="MFC4398278.1"/>
    <property type="molecule type" value="Genomic_DNA"/>
</dbReference>
<reference evidence="3" key="1">
    <citation type="journal article" date="2019" name="Int. J. Syst. Evol. Microbiol.">
        <title>The Global Catalogue of Microorganisms (GCM) 10K type strain sequencing project: providing services to taxonomists for standard genome sequencing and annotation.</title>
        <authorList>
            <consortium name="The Broad Institute Genomics Platform"/>
            <consortium name="The Broad Institute Genome Sequencing Center for Infectious Disease"/>
            <person name="Wu L."/>
            <person name="Ma J."/>
        </authorList>
    </citation>
    <scope>NUCLEOTIDE SEQUENCE [LARGE SCALE GENOMIC DNA]</scope>
    <source>
        <strain evidence="3">PJ61</strain>
    </source>
</reference>
<evidence type="ECO:0000313" key="2">
    <source>
        <dbReference type="EMBL" id="MFC4398278.1"/>
    </source>
</evidence>
<protein>
    <submittedName>
        <fullName evidence="2">Uncharacterized protein</fullName>
    </submittedName>
</protein>
<proteinExistence type="predicted"/>
<accession>A0ABV8WSU2</accession>
<feature type="transmembrane region" description="Helical" evidence="1">
    <location>
        <begin position="86"/>
        <end position="102"/>
    </location>
</feature>
<evidence type="ECO:0000256" key="1">
    <source>
        <dbReference type="SAM" id="Phobius"/>
    </source>
</evidence>
<feature type="transmembrane region" description="Helical" evidence="1">
    <location>
        <begin position="192"/>
        <end position="214"/>
    </location>
</feature>
<dbReference type="RefSeq" id="WP_376979686.1">
    <property type="nucleotide sequence ID" value="NZ_JBHSDQ010000013.1"/>
</dbReference>
<keyword evidence="3" id="KW-1185">Reference proteome</keyword>
<feature type="transmembrane region" description="Helical" evidence="1">
    <location>
        <begin position="54"/>
        <end position="74"/>
    </location>
</feature>
<name>A0ABV8WSU2_9MICC</name>
<gene>
    <name evidence="2" type="ORF">ACFO0G_19465</name>
</gene>
<organism evidence="2 3">
    <name type="scientific">Arthrobacter sedimenti</name>
    <dbReference type="NCBI Taxonomy" id="2694931"/>
    <lineage>
        <taxon>Bacteria</taxon>
        <taxon>Bacillati</taxon>
        <taxon>Actinomycetota</taxon>
        <taxon>Actinomycetes</taxon>
        <taxon>Micrococcales</taxon>
        <taxon>Micrococcaceae</taxon>
        <taxon>Arthrobacter</taxon>
    </lineage>
</organism>
<sequence>MARLYLVARHNASTAFLGATGVGVVGLFCTGQIVPESTLDALIGGTNWLHLVRNLLVTAAVWLVREGVFSALSTEPETKQRVTRRPLFLAALLLAIVIPFTLQSFVPTTDAFIPETVHQPAVYVYATVYMAILGGLGLSVLRVSIGPRDSRTVRASATVVGIGMGLMVLGCIDEIIYMSLRFAGFSSSLTDLAYLLFTPFFYSGILLTSLGLGIPPMLRLWRRLALVDRFWILVLHCKFPALKAQGERFAFAVDVLGPRPAERLYTLVIAIGDLRAAGQQAKYSPPAERALVLAQRRLTNTFEPLGLELRKRAEI</sequence>
<feature type="transmembrane region" description="Helical" evidence="1">
    <location>
        <begin position="157"/>
        <end position="180"/>
    </location>
</feature>
<dbReference type="Proteomes" id="UP001595778">
    <property type="component" value="Unassembled WGS sequence"/>
</dbReference>
<keyword evidence="1" id="KW-1133">Transmembrane helix</keyword>
<keyword evidence="1" id="KW-0472">Membrane</keyword>
<feature type="transmembrane region" description="Helical" evidence="1">
    <location>
        <begin position="122"/>
        <end position="145"/>
    </location>
</feature>
<keyword evidence="1" id="KW-0812">Transmembrane</keyword>
<feature type="transmembrane region" description="Helical" evidence="1">
    <location>
        <begin position="12"/>
        <end position="34"/>
    </location>
</feature>